<protein>
    <submittedName>
        <fullName evidence="1">Uncharacterized protein</fullName>
    </submittedName>
</protein>
<sequence length="75" mass="8591">MQAGGILSTQYIVMIVTAIVVGTQNGLRTLTNLSQSSWRSNYMPPSNNNYVFTQFKYNLLSGNFKENRVDYHRQL</sequence>
<dbReference type="STRING" id="341036.SAMN05660649_02650"/>
<name>A0A1I2ULD9_9FIRM</name>
<keyword evidence="2" id="KW-1185">Reference proteome</keyword>
<dbReference type="AlphaFoldDB" id="A0A1I2ULD9"/>
<dbReference type="EMBL" id="FOOX01000009">
    <property type="protein sequence ID" value="SFG77109.1"/>
    <property type="molecule type" value="Genomic_DNA"/>
</dbReference>
<organism evidence="1 2">
    <name type="scientific">Desulfotruncus arcticus DSM 17038</name>
    <dbReference type="NCBI Taxonomy" id="1121424"/>
    <lineage>
        <taxon>Bacteria</taxon>
        <taxon>Bacillati</taxon>
        <taxon>Bacillota</taxon>
        <taxon>Clostridia</taxon>
        <taxon>Eubacteriales</taxon>
        <taxon>Desulfallaceae</taxon>
        <taxon>Desulfotruncus</taxon>
    </lineage>
</organism>
<accession>A0A1I2ULD9</accession>
<proteinExistence type="predicted"/>
<evidence type="ECO:0000313" key="2">
    <source>
        <dbReference type="Proteomes" id="UP000199337"/>
    </source>
</evidence>
<reference evidence="2" key="1">
    <citation type="submission" date="2016-10" db="EMBL/GenBank/DDBJ databases">
        <authorList>
            <person name="Varghese N."/>
            <person name="Submissions S."/>
        </authorList>
    </citation>
    <scope>NUCLEOTIDE SEQUENCE [LARGE SCALE GENOMIC DNA]</scope>
    <source>
        <strain evidence="2">DSM 17038</strain>
    </source>
</reference>
<evidence type="ECO:0000313" key="1">
    <source>
        <dbReference type="EMBL" id="SFG77109.1"/>
    </source>
</evidence>
<dbReference type="Proteomes" id="UP000199337">
    <property type="component" value="Unassembled WGS sequence"/>
</dbReference>
<gene>
    <name evidence="1" type="ORF">SAMN05660649_02650</name>
</gene>